<dbReference type="Proteomes" id="UP000024635">
    <property type="component" value="Unassembled WGS sequence"/>
</dbReference>
<keyword evidence="2" id="KW-1185">Reference proteome</keyword>
<dbReference type="EMBL" id="JARK01001346">
    <property type="protein sequence ID" value="EYC26381.1"/>
    <property type="molecule type" value="Genomic_DNA"/>
</dbReference>
<name>A0A016VGF1_9BILA</name>
<sequence length="319" mass="36912">MEQQNLLQSLKTLHIQAPRVFIVACAVCLYYWHSGTGTIQTVEQIKNGTYDTGPFNRSDLIAPFIRYRETFQVAPAYNLSSCQIEKVMTTISNAVFCYITNASEFVANSRRISTEKYSTRLCLNQNFYENFTAVQELLGTSKTEYTIVRDPVSRFLSGFVNKCIGEGSYCKERCFACDGDMSCFVERLHDLMMLAQTGEFTKFHYELAHFSPQTWYCNFKEHLYNYKILRYKEGKHGIPKLSHELDAIYKAAHVPEEIRQEIHKELCFGKTYHTTSGTAEMKKAHAILMNNKTLLNTVIRMYYYDFIVFNFTLPVPVSL</sequence>
<dbReference type="PANTHER" id="PTHR22900">
    <property type="entry name" value="PROTEIN CBG14245-RELATED"/>
    <property type="match status" value="1"/>
</dbReference>
<evidence type="ECO:0000313" key="1">
    <source>
        <dbReference type="EMBL" id="EYC26381.1"/>
    </source>
</evidence>
<proteinExistence type="predicted"/>
<evidence type="ECO:0008006" key="3">
    <source>
        <dbReference type="Google" id="ProtNLM"/>
    </source>
</evidence>
<reference evidence="2" key="1">
    <citation type="journal article" date="2015" name="Nat. Genet.">
        <title>The genome and transcriptome of the zoonotic hookworm Ancylostoma ceylanicum identify infection-specific gene families.</title>
        <authorList>
            <person name="Schwarz E.M."/>
            <person name="Hu Y."/>
            <person name="Antoshechkin I."/>
            <person name="Miller M.M."/>
            <person name="Sternberg P.W."/>
            <person name="Aroian R.V."/>
        </authorList>
    </citation>
    <scope>NUCLEOTIDE SEQUENCE</scope>
    <source>
        <strain evidence="2">HY135</strain>
    </source>
</reference>
<dbReference type="GO" id="GO:0016020">
    <property type="term" value="C:membrane"/>
    <property type="evidence" value="ECO:0007669"/>
    <property type="project" value="InterPro"/>
</dbReference>
<dbReference type="PANTHER" id="PTHR22900:SF11">
    <property type="entry name" value="PROTEIN CBG01579"/>
    <property type="match status" value="1"/>
</dbReference>
<dbReference type="Pfam" id="PF03567">
    <property type="entry name" value="Sulfotransfer_2"/>
    <property type="match status" value="1"/>
</dbReference>
<accession>A0A016VGF1</accession>
<evidence type="ECO:0000313" key="2">
    <source>
        <dbReference type="Proteomes" id="UP000024635"/>
    </source>
</evidence>
<organism evidence="1 2">
    <name type="scientific">Ancylostoma ceylanicum</name>
    <dbReference type="NCBI Taxonomy" id="53326"/>
    <lineage>
        <taxon>Eukaryota</taxon>
        <taxon>Metazoa</taxon>
        <taxon>Ecdysozoa</taxon>
        <taxon>Nematoda</taxon>
        <taxon>Chromadorea</taxon>
        <taxon>Rhabditida</taxon>
        <taxon>Rhabditina</taxon>
        <taxon>Rhabditomorpha</taxon>
        <taxon>Strongyloidea</taxon>
        <taxon>Ancylostomatidae</taxon>
        <taxon>Ancylostomatinae</taxon>
        <taxon>Ancylostoma</taxon>
    </lineage>
</organism>
<dbReference type="GO" id="GO:0050650">
    <property type="term" value="P:chondroitin sulfate proteoglycan biosynthetic process"/>
    <property type="evidence" value="ECO:0007669"/>
    <property type="project" value="InterPro"/>
</dbReference>
<protein>
    <recommendedName>
        <fullName evidence="3">Sulfotransferase domain-containing protein</fullName>
    </recommendedName>
</protein>
<dbReference type="AlphaFoldDB" id="A0A016VGF1"/>
<dbReference type="InterPro" id="IPR007669">
    <property type="entry name" value="Chst-1-like"/>
</dbReference>
<dbReference type="InterPro" id="IPR005331">
    <property type="entry name" value="Sulfotransferase"/>
</dbReference>
<dbReference type="STRING" id="53326.A0A016VGF1"/>
<dbReference type="GO" id="GO:0047756">
    <property type="term" value="F:chondroitin 4-sulfotransferase activity"/>
    <property type="evidence" value="ECO:0007669"/>
    <property type="project" value="InterPro"/>
</dbReference>
<gene>
    <name evidence="1" type="primary">Acey_s0010.g1123</name>
    <name evidence="1" type="ORF">Y032_0010g1123</name>
</gene>
<dbReference type="OrthoDB" id="408912at2759"/>
<comment type="caution">
    <text evidence="1">The sequence shown here is derived from an EMBL/GenBank/DDBJ whole genome shotgun (WGS) entry which is preliminary data.</text>
</comment>
<dbReference type="GO" id="GO:1902884">
    <property type="term" value="P:positive regulation of response to oxidative stress"/>
    <property type="evidence" value="ECO:0007669"/>
    <property type="project" value="InterPro"/>
</dbReference>